<feature type="coiled-coil region" evidence="6">
    <location>
        <begin position="271"/>
        <end position="305"/>
    </location>
</feature>
<dbReference type="PROSITE" id="PS50217">
    <property type="entry name" value="BZIP"/>
    <property type="match status" value="1"/>
</dbReference>
<dbReference type="SMART" id="SM00338">
    <property type="entry name" value="BRLZ"/>
    <property type="match status" value="1"/>
</dbReference>
<keyword evidence="6" id="KW-0175">Coiled coil</keyword>
<feature type="region of interest" description="Disordered" evidence="7">
    <location>
        <begin position="184"/>
        <end position="271"/>
    </location>
</feature>
<evidence type="ECO:0000256" key="3">
    <source>
        <dbReference type="ARBA" id="ARBA00023125"/>
    </source>
</evidence>
<dbReference type="OrthoDB" id="1939598at2759"/>
<evidence type="ECO:0000256" key="6">
    <source>
        <dbReference type="SAM" id="Coils"/>
    </source>
</evidence>
<dbReference type="PROSITE" id="PS00036">
    <property type="entry name" value="BZIP_BASIC"/>
    <property type="match status" value="1"/>
</dbReference>
<name>A0A2H3J178_WOLCO</name>
<dbReference type="SUPFAM" id="SSF57959">
    <property type="entry name" value="Leucine zipper domain"/>
    <property type="match status" value="1"/>
</dbReference>
<feature type="domain" description="BZIP" evidence="8">
    <location>
        <begin position="257"/>
        <end position="316"/>
    </location>
</feature>
<accession>A0A2H3J178</accession>
<dbReference type="EMBL" id="KB467865">
    <property type="protein sequence ID" value="PCH36010.1"/>
    <property type="molecule type" value="Genomic_DNA"/>
</dbReference>
<dbReference type="GO" id="GO:0000977">
    <property type="term" value="F:RNA polymerase II transcription regulatory region sequence-specific DNA binding"/>
    <property type="evidence" value="ECO:0007669"/>
    <property type="project" value="TreeGrafter"/>
</dbReference>
<feature type="region of interest" description="Disordered" evidence="7">
    <location>
        <begin position="322"/>
        <end position="351"/>
    </location>
</feature>
<dbReference type="Proteomes" id="UP000218811">
    <property type="component" value="Unassembled WGS sequence"/>
</dbReference>
<dbReference type="PANTHER" id="PTHR13044">
    <property type="entry name" value="ACTIVATING TRANSCRIPTION FACTOR ATF 4/5"/>
    <property type="match status" value="1"/>
</dbReference>
<evidence type="ECO:0000256" key="4">
    <source>
        <dbReference type="ARBA" id="ARBA00023163"/>
    </source>
</evidence>
<protein>
    <recommendedName>
        <fullName evidence="8">BZIP domain-containing protein</fullName>
    </recommendedName>
</protein>
<feature type="compositionally biased region" description="Polar residues" evidence="7">
    <location>
        <begin position="225"/>
        <end position="234"/>
    </location>
</feature>
<keyword evidence="4" id="KW-0804">Transcription</keyword>
<evidence type="ECO:0000313" key="10">
    <source>
        <dbReference type="Proteomes" id="UP000218811"/>
    </source>
</evidence>
<dbReference type="InterPro" id="IPR004827">
    <property type="entry name" value="bZIP"/>
</dbReference>
<dbReference type="GO" id="GO:0005634">
    <property type="term" value="C:nucleus"/>
    <property type="evidence" value="ECO:0007669"/>
    <property type="project" value="UniProtKB-SubCell"/>
</dbReference>
<dbReference type="InterPro" id="IPR046347">
    <property type="entry name" value="bZIP_sf"/>
</dbReference>
<dbReference type="AlphaFoldDB" id="A0A2H3J178"/>
<dbReference type="STRING" id="742152.A0A2H3J178"/>
<keyword evidence="10" id="KW-1185">Reference proteome</keyword>
<reference evidence="9 10" key="1">
    <citation type="journal article" date="2012" name="Science">
        <title>The Paleozoic origin of enzymatic lignin decomposition reconstructed from 31 fungal genomes.</title>
        <authorList>
            <person name="Floudas D."/>
            <person name="Binder M."/>
            <person name="Riley R."/>
            <person name="Barry K."/>
            <person name="Blanchette R.A."/>
            <person name="Henrissat B."/>
            <person name="Martinez A.T."/>
            <person name="Otillar R."/>
            <person name="Spatafora J.W."/>
            <person name="Yadav J.S."/>
            <person name="Aerts A."/>
            <person name="Benoit I."/>
            <person name="Boyd A."/>
            <person name="Carlson A."/>
            <person name="Copeland A."/>
            <person name="Coutinho P.M."/>
            <person name="de Vries R.P."/>
            <person name="Ferreira P."/>
            <person name="Findley K."/>
            <person name="Foster B."/>
            <person name="Gaskell J."/>
            <person name="Glotzer D."/>
            <person name="Gorecki P."/>
            <person name="Heitman J."/>
            <person name="Hesse C."/>
            <person name="Hori C."/>
            <person name="Igarashi K."/>
            <person name="Jurgens J.A."/>
            <person name="Kallen N."/>
            <person name="Kersten P."/>
            <person name="Kohler A."/>
            <person name="Kuees U."/>
            <person name="Kumar T.K.A."/>
            <person name="Kuo A."/>
            <person name="LaButti K."/>
            <person name="Larrondo L.F."/>
            <person name="Lindquist E."/>
            <person name="Ling A."/>
            <person name="Lombard V."/>
            <person name="Lucas S."/>
            <person name="Lundell T."/>
            <person name="Martin R."/>
            <person name="McLaughlin D.J."/>
            <person name="Morgenstern I."/>
            <person name="Morin E."/>
            <person name="Murat C."/>
            <person name="Nagy L.G."/>
            <person name="Nolan M."/>
            <person name="Ohm R.A."/>
            <person name="Patyshakuliyeva A."/>
            <person name="Rokas A."/>
            <person name="Ruiz-Duenas F.J."/>
            <person name="Sabat G."/>
            <person name="Salamov A."/>
            <person name="Samejima M."/>
            <person name="Schmutz J."/>
            <person name="Slot J.C."/>
            <person name="St John F."/>
            <person name="Stenlid J."/>
            <person name="Sun H."/>
            <person name="Sun S."/>
            <person name="Syed K."/>
            <person name="Tsang A."/>
            <person name="Wiebenga A."/>
            <person name="Young D."/>
            <person name="Pisabarro A."/>
            <person name="Eastwood D.C."/>
            <person name="Martin F."/>
            <person name="Cullen D."/>
            <person name="Grigoriev I.V."/>
            <person name="Hibbett D.S."/>
        </authorList>
    </citation>
    <scope>NUCLEOTIDE SEQUENCE [LARGE SCALE GENOMIC DNA]</scope>
    <source>
        <strain evidence="9 10">MD-104</strain>
    </source>
</reference>
<dbReference type="PANTHER" id="PTHR13044:SF14">
    <property type="entry name" value="CRYPTOCEPHAL, ISOFORM A"/>
    <property type="match status" value="1"/>
</dbReference>
<feature type="compositionally biased region" description="Basic and acidic residues" evidence="7">
    <location>
        <begin position="69"/>
        <end position="80"/>
    </location>
</feature>
<feature type="region of interest" description="Disordered" evidence="7">
    <location>
        <begin position="53"/>
        <end position="91"/>
    </location>
</feature>
<proteinExistence type="predicted"/>
<evidence type="ECO:0000313" key="9">
    <source>
        <dbReference type="EMBL" id="PCH36010.1"/>
    </source>
</evidence>
<evidence type="ECO:0000256" key="1">
    <source>
        <dbReference type="ARBA" id="ARBA00004123"/>
    </source>
</evidence>
<evidence type="ECO:0000256" key="7">
    <source>
        <dbReference type="SAM" id="MobiDB-lite"/>
    </source>
</evidence>
<feature type="compositionally biased region" description="Basic and acidic residues" evidence="7">
    <location>
        <begin position="338"/>
        <end position="351"/>
    </location>
</feature>
<keyword evidence="2" id="KW-0805">Transcription regulation</keyword>
<feature type="compositionally biased region" description="Pro residues" evidence="7">
    <location>
        <begin position="185"/>
        <end position="203"/>
    </location>
</feature>
<organism evidence="9 10">
    <name type="scientific">Wolfiporia cocos (strain MD-104)</name>
    <name type="common">Brown rot fungus</name>
    <dbReference type="NCBI Taxonomy" id="742152"/>
    <lineage>
        <taxon>Eukaryota</taxon>
        <taxon>Fungi</taxon>
        <taxon>Dikarya</taxon>
        <taxon>Basidiomycota</taxon>
        <taxon>Agaricomycotina</taxon>
        <taxon>Agaricomycetes</taxon>
        <taxon>Polyporales</taxon>
        <taxon>Phaeolaceae</taxon>
        <taxon>Wolfiporia</taxon>
    </lineage>
</organism>
<dbReference type="Gene3D" id="1.20.5.170">
    <property type="match status" value="1"/>
</dbReference>
<keyword evidence="3" id="KW-0238">DNA-binding</keyword>
<dbReference type="Pfam" id="PF07716">
    <property type="entry name" value="bZIP_2"/>
    <property type="match status" value="1"/>
</dbReference>
<keyword evidence="5" id="KW-0539">Nucleus</keyword>
<evidence type="ECO:0000256" key="5">
    <source>
        <dbReference type="ARBA" id="ARBA00023242"/>
    </source>
</evidence>
<dbReference type="CDD" id="cd14705">
    <property type="entry name" value="bZIP_Zip1"/>
    <property type="match status" value="1"/>
</dbReference>
<dbReference type="GO" id="GO:0001228">
    <property type="term" value="F:DNA-binding transcription activator activity, RNA polymerase II-specific"/>
    <property type="evidence" value="ECO:0007669"/>
    <property type="project" value="TreeGrafter"/>
</dbReference>
<comment type="subcellular location">
    <subcellularLocation>
        <location evidence="1">Nucleus</location>
    </subcellularLocation>
</comment>
<evidence type="ECO:0000259" key="8">
    <source>
        <dbReference type="PROSITE" id="PS50217"/>
    </source>
</evidence>
<gene>
    <name evidence="9" type="ORF">WOLCODRAFT_140172</name>
</gene>
<dbReference type="OMA" id="ESAFHDR"/>
<sequence length="351" mass="37375">MAPSHLQGLNIVHPSPPATPYLSDADLLSLPPFPDLNAQLDLWTNLNFQSDEPLGLPISDSNKSGSKRRYGDDGADRYNDQDDDLQSNGGIAETNAHENVVTGTVLPPTGVAHSGHPNPTQPVPAPGGDVNMQMPSLDIHSLLAGIGIDPFLVTPMQQAPHQPTNANSIAQLLSLHAASFLPPHLANPPIVPQAQSPPAPPTPQSQAPSPAQQPSPPAPKRARTGRSSFSSVDQHGSPADSPEAEEKESATPFTAAEDKRRRNTAASARFRLKKKEREAALERKAKELEVRVGELEKECEALRRENGWLKGLVVGVTGVGTVQQQVGAAPPSSAGTKRGREDGEPSRREEQ</sequence>
<evidence type="ECO:0000256" key="2">
    <source>
        <dbReference type="ARBA" id="ARBA00023015"/>
    </source>
</evidence>